<protein>
    <submittedName>
        <fullName evidence="2">Uncharacterized protein</fullName>
    </submittedName>
</protein>
<dbReference type="EMBL" id="MLJW01000276">
    <property type="protein sequence ID" value="OIQ90902.1"/>
    <property type="molecule type" value="Genomic_DNA"/>
</dbReference>
<feature type="compositionally biased region" description="Gly residues" evidence="1">
    <location>
        <begin position="29"/>
        <end position="46"/>
    </location>
</feature>
<comment type="caution">
    <text evidence="2">The sequence shown here is derived from an EMBL/GenBank/DDBJ whole genome shotgun (WGS) entry which is preliminary data.</text>
</comment>
<dbReference type="AlphaFoldDB" id="A0A1J5R4P0"/>
<sequence>MQIRSYGTVATGYIGSSYNSSGGNGWLAGQRAGGGQASGQAGGGTGSSSASGSDTATLTARATALLDRLSGSGISGGDETTRASFAALNSIMAQLSALAPESGNVVSAQIANTIQSLNSRASDLARSLGIAWTAVVADVGGAATLGVTAAAGSRQLDIMV</sequence>
<evidence type="ECO:0000313" key="2">
    <source>
        <dbReference type="EMBL" id="OIQ90902.1"/>
    </source>
</evidence>
<gene>
    <name evidence="2" type="ORF">GALL_271760</name>
</gene>
<feature type="region of interest" description="Disordered" evidence="1">
    <location>
        <begin position="29"/>
        <end position="54"/>
    </location>
</feature>
<reference evidence="2" key="1">
    <citation type="submission" date="2016-10" db="EMBL/GenBank/DDBJ databases">
        <title>Sequence of Gallionella enrichment culture.</title>
        <authorList>
            <person name="Poehlein A."/>
            <person name="Muehling M."/>
            <person name="Daniel R."/>
        </authorList>
    </citation>
    <scope>NUCLEOTIDE SEQUENCE</scope>
</reference>
<evidence type="ECO:0000256" key="1">
    <source>
        <dbReference type="SAM" id="MobiDB-lite"/>
    </source>
</evidence>
<organism evidence="2">
    <name type="scientific">mine drainage metagenome</name>
    <dbReference type="NCBI Taxonomy" id="410659"/>
    <lineage>
        <taxon>unclassified sequences</taxon>
        <taxon>metagenomes</taxon>
        <taxon>ecological metagenomes</taxon>
    </lineage>
</organism>
<name>A0A1J5R4P0_9ZZZZ</name>
<proteinExistence type="predicted"/>
<accession>A0A1J5R4P0</accession>